<evidence type="ECO:0000256" key="5">
    <source>
        <dbReference type="ARBA" id="ARBA00022692"/>
    </source>
</evidence>
<dbReference type="InterPro" id="IPR038731">
    <property type="entry name" value="RgtA/B/C-like"/>
</dbReference>
<feature type="transmembrane region" description="Helical" evidence="8">
    <location>
        <begin position="12"/>
        <end position="29"/>
    </location>
</feature>
<dbReference type="Proteomes" id="UP000249739">
    <property type="component" value="Unassembled WGS sequence"/>
</dbReference>
<organism evidence="10 11">
    <name type="scientific">Micavibrio aeruginosavorus</name>
    <dbReference type="NCBI Taxonomy" id="349221"/>
    <lineage>
        <taxon>Bacteria</taxon>
        <taxon>Pseudomonadati</taxon>
        <taxon>Bdellovibrionota</taxon>
        <taxon>Bdellovibrionia</taxon>
        <taxon>Bdellovibrionales</taxon>
        <taxon>Pseudobdellovibrionaceae</taxon>
        <taxon>Micavibrio</taxon>
    </lineage>
</organism>
<dbReference type="InterPro" id="IPR050297">
    <property type="entry name" value="LipidA_mod_glycosyltrf_83"/>
</dbReference>
<keyword evidence="2" id="KW-1003">Cell membrane</keyword>
<feature type="transmembrane region" description="Helical" evidence="8">
    <location>
        <begin position="123"/>
        <end position="149"/>
    </location>
</feature>
<name>A0A2W5HN95_9BACT</name>
<feature type="transmembrane region" description="Helical" evidence="8">
    <location>
        <begin position="169"/>
        <end position="195"/>
    </location>
</feature>
<evidence type="ECO:0000256" key="1">
    <source>
        <dbReference type="ARBA" id="ARBA00004651"/>
    </source>
</evidence>
<feature type="transmembrane region" description="Helical" evidence="8">
    <location>
        <begin position="263"/>
        <end position="287"/>
    </location>
</feature>
<feature type="non-terminal residue" evidence="10">
    <location>
        <position position="407"/>
    </location>
</feature>
<accession>A0A2W5HN95</accession>
<feature type="transmembrane region" description="Helical" evidence="8">
    <location>
        <begin position="352"/>
        <end position="374"/>
    </location>
</feature>
<feature type="transmembrane region" description="Helical" evidence="8">
    <location>
        <begin position="324"/>
        <end position="340"/>
    </location>
</feature>
<evidence type="ECO:0000256" key="7">
    <source>
        <dbReference type="ARBA" id="ARBA00023136"/>
    </source>
</evidence>
<feature type="transmembrane region" description="Helical" evidence="8">
    <location>
        <begin position="69"/>
        <end position="102"/>
    </location>
</feature>
<sequence length="407" mass="45875">MIALVRNPKFALCFSAFICMVLYLAGIYTRPLFPVDETRYLGVAWEMYASKNFLVPHLNFQPYDHKPPLLFWCINILWALFGVSQEVAMALPLISAFILVACTQRLAGKLLPERPELIAYTTYILVGFLPFVIYSNMVMFDILLAIFVVTGLTCIWEYTKSGSKFSLRLLTLSAGLGLLTKGPVIFLHLLAPVLLARFWNNHNNVPARIWRTHISLSCLFALVIGLSWAVPASIYGGADFSDRIFWGQTAGRVANAFDHKQAFWWYLPFLPLLLCPWILSPLVWKNLKNLPGQEYKQALRFLASWLLPVFISFCFISGKQIHYLLPLLPGLAIILAIALGNTDKEYSSRFSFLPYATIAFFLSLPLAAKFLGIAPLPADILGAISYAWGLVGLLLVLALFWLGRRNR</sequence>
<evidence type="ECO:0000313" key="11">
    <source>
        <dbReference type="Proteomes" id="UP000249739"/>
    </source>
</evidence>
<dbReference type="PANTHER" id="PTHR33908:SF3">
    <property type="entry name" value="UNDECAPRENYL PHOSPHATE-ALPHA-4-AMINO-4-DEOXY-L-ARABINOSE ARABINOSYL TRANSFERASE"/>
    <property type="match status" value="1"/>
</dbReference>
<dbReference type="GO" id="GO:0016763">
    <property type="term" value="F:pentosyltransferase activity"/>
    <property type="evidence" value="ECO:0007669"/>
    <property type="project" value="TreeGrafter"/>
</dbReference>
<keyword evidence="6 8" id="KW-1133">Transmembrane helix</keyword>
<dbReference type="GO" id="GO:0009103">
    <property type="term" value="P:lipopolysaccharide biosynthetic process"/>
    <property type="evidence" value="ECO:0007669"/>
    <property type="project" value="UniProtKB-ARBA"/>
</dbReference>
<dbReference type="EMBL" id="QFOT01000080">
    <property type="protein sequence ID" value="PZP55239.1"/>
    <property type="molecule type" value="Genomic_DNA"/>
</dbReference>
<keyword evidence="4" id="KW-0808">Transferase</keyword>
<feature type="transmembrane region" description="Helical" evidence="8">
    <location>
        <begin position="216"/>
        <end position="238"/>
    </location>
</feature>
<dbReference type="Pfam" id="PF13231">
    <property type="entry name" value="PMT_2"/>
    <property type="match status" value="1"/>
</dbReference>
<keyword evidence="5 8" id="KW-0812">Transmembrane</keyword>
<protein>
    <recommendedName>
        <fullName evidence="9">Glycosyltransferase RgtA/B/C/D-like domain-containing protein</fullName>
    </recommendedName>
</protein>
<feature type="transmembrane region" description="Helical" evidence="8">
    <location>
        <begin position="299"/>
        <end position="318"/>
    </location>
</feature>
<dbReference type="GO" id="GO:0010041">
    <property type="term" value="P:response to iron(III) ion"/>
    <property type="evidence" value="ECO:0007669"/>
    <property type="project" value="TreeGrafter"/>
</dbReference>
<feature type="domain" description="Glycosyltransferase RgtA/B/C/D-like" evidence="9">
    <location>
        <begin position="65"/>
        <end position="224"/>
    </location>
</feature>
<reference evidence="10 11" key="1">
    <citation type="submission" date="2017-08" db="EMBL/GenBank/DDBJ databases">
        <title>Infants hospitalized years apart are colonized by the same room-sourced microbial strains.</title>
        <authorList>
            <person name="Brooks B."/>
            <person name="Olm M.R."/>
            <person name="Firek B.A."/>
            <person name="Baker R."/>
            <person name="Thomas B.C."/>
            <person name="Morowitz M.J."/>
            <person name="Banfield J.F."/>
        </authorList>
    </citation>
    <scope>NUCLEOTIDE SEQUENCE [LARGE SCALE GENOMIC DNA]</scope>
    <source>
        <strain evidence="10">S2_006_000_R2_64</strain>
    </source>
</reference>
<evidence type="ECO:0000256" key="3">
    <source>
        <dbReference type="ARBA" id="ARBA00022676"/>
    </source>
</evidence>
<evidence type="ECO:0000256" key="2">
    <source>
        <dbReference type="ARBA" id="ARBA00022475"/>
    </source>
</evidence>
<evidence type="ECO:0000256" key="4">
    <source>
        <dbReference type="ARBA" id="ARBA00022679"/>
    </source>
</evidence>
<feature type="transmembrane region" description="Helical" evidence="8">
    <location>
        <begin position="380"/>
        <end position="402"/>
    </location>
</feature>
<dbReference type="AlphaFoldDB" id="A0A2W5HN95"/>
<proteinExistence type="predicted"/>
<keyword evidence="3" id="KW-0328">Glycosyltransferase</keyword>
<dbReference type="PANTHER" id="PTHR33908">
    <property type="entry name" value="MANNOSYLTRANSFERASE YKCB-RELATED"/>
    <property type="match status" value="1"/>
</dbReference>
<keyword evidence="7 8" id="KW-0472">Membrane</keyword>
<evidence type="ECO:0000256" key="6">
    <source>
        <dbReference type="ARBA" id="ARBA00022989"/>
    </source>
</evidence>
<dbReference type="GO" id="GO:0005886">
    <property type="term" value="C:plasma membrane"/>
    <property type="evidence" value="ECO:0007669"/>
    <property type="project" value="UniProtKB-SubCell"/>
</dbReference>
<evidence type="ECO:0000313" key="10">
    <source>
        <dbReference type="EMBL" id="PZP55239.1"/>
    </source>
</evidence>
<gene>
    <name evidence="10" type="ORF">DI586_07535</name>
</gene>
<evidence type="ECO:0000256" key="8">
    <source>
        <dbReference type="SAM" id="Phobius"/>
    </source>
</evidence>
<evidence type="ECO:0000259" key="9">
    <source>
        <dbReference type="Pfam" id="PF13231"/>
    </source>
</evidence>
<comment type="subcellular location">
    <subcellularLocation>
        <location evidence="1">Cell membrane</location>
        <topology evidence="1">Multi-pass membrane protein</topology>
    </subcellularLocation>
</comment>
<comment type="caution">
    <text evidence="10">The sequence shown here is derived from an EMBL/GenBank/DDBJ whole genome shotgun (WGS) entry which is preliminary data.</text>
</comment>